<feature type="transmembrane region" description="Helical" evidence="2">
    <location>
        <begin position="601"/>
        <end position="625"/>
    </location>
</feature>
<dbReference type="PANTHER" id="PTHR23159:SF31">
    <property type="entry name" value="CENTROSOME-ASSOCIATED PROTEIN CEP250 ISOFORM X1"/>
    <property type="match status" value="1"/>
</dbReference>
<evidence type="ECO:0000256" key="1">
    <source>
        <dbReference type="SAM" id="Coils"/>
    </source>
</evidence>
<evidence type="ECO:0000313" key="4">
    <source>
        <dbReference type="EMBL" id="WAH39201.1"/>
    </source>
</evidence>
<dbReference type="Proteomes" id="UP001164803">
    <property type="component" value="Chromosome"/>
</dbReference>
<evidence type="ECO:0000256" key="2">
    <source>
        <dbReference type="SAM" id="Phobius"/>
    </source>
</evidence>
<keyword evidence="1" id="KW-0175">Coiled coil</keyword>
<feature type="coiled-coil region" evidence="1">
    <location>
        <begin position="722"/>
        <end position="756"/>
    </location>
</feature>
<keyword evidence="2" id="KW-1133">Transmembrane helix</keyword>
<dbReference type="RefSeq" id="WP_268046859.1">
    <property type="nucleotide sequence ID" value="NZ_CP104064.1"/>
</dbReference>
<dbReference type="EMBL" id="CP104064">
    <property type="protein sequence ID" value="WAH39201.1"/>
    <property type="molecule type" value="Genomic_DNA"/>
</dbReference>
<dbReference type="Pfam" id="PF10145">
    <property type="entry name" value="PhageMin_Tail"/>
    <property type="match status" value="1"/>
</dbReference>
<evidence type="ECO:0000259" key="3">
    <source>
        <dbReference type="Pfam" id="PF10145"/>
    </source>
</evidence>
<feature type="coiled-coil region" evidence="1">
    <location>
        <begin position="1084"/>
        <end position="1111"/>
    </location>
</feature>
<feature type="coiled-coil region" evidence="1">
    <location>
        <begin position="823"/>
        <end position="904"/>
    </location>
</feature>
<keyword evidence="2" id="KW-0472">Membrane</keyword>
<dbReference type="NCBIfam" id="TIGR01760">
    <property type="entry name" value="tape_meas_TP901"/>
    <property type="match status" value="1"/>
</dbReference>
<accession>A0ABY6ZAB8</accession>
<protein>
    <submittedName>
        <fullName evidence="4">Phage tail tape measure protein</fullName>
    </submittedName>
</protein>
<reference evidence="4" key="1">
    <citation type="submission" date="2022-08" db="EMBL/GenBank/DDBJ databases">
        <title>Alicyclobacillus dauci DSM2870, complete genome.</title>
        <authorList>
            <person name="Wang Q."/>
            <person name="Cai R."/>
            <person name="Wang Z."/>
        </authorList>
    </citation>
    <scope>NUCLEOTIDE SEQUENCE</scope>
    <source>
        <strain evidence="4">DSM 28700</strain>
    </source>
</reference>
<feature type="coiled-coil region" evidence="1">
    <location>
        <begin position="18"/>
        <end position="52"/>
    </location>
</feature>
<gene>
    <name evidence="4" type="ORF">NZD86_12010</name>
</gene>
<organism evidence="4 5">
    <name type="scientific">Alicyclobacillus dauci</name>
    <dbReference type="NCBI Taxonomy" id="1475485"/>
    <lineage>
        <taxon>Bacteria</taxon>
        <taxon>Bacillati</taxon>
        <taxon>Bacillota</taxon>
        <taxon>Bacilli</taxon>
        <taxon>Bacillales</taxon>
        <taxon>Alicyclobacillaceae</taxon>
        <taxon>Alicyclobacillus</taxon>
    </lineage>
</organism>
<sequence>MNESNVVSKVAARITFDITDAQSKLTQLSDSYKQFNNELKSADTQMQKALQAPSSSGQKYLIDATGQLVSMSNAIKDVQTQWKEGTLAADEYLKKIADIKSAYAENFAPSNPNSMKFDLSYRNALLQAQNDVRNMISLQQQASKQDQKASADEATAQAKSVDERMRTIKQLYDMKLLDAQQSLAEMEKLYDEETQYFKDNLDKQVQFFKTAQTMENASADSFSSKLKGLYSTQGMPGMGLTNPLDLASTMLQFQALQSIFNNLQEGIVGINKGEAGLKQVFGEHIADQQQLNEVTNQFIAIAQQYGQSITTTLDATKQWGRQYTDINTALTLTNSATILSTVDNLKMADANKALEATMNAMGMAATNQATAMTNSMKIVDSWSALAHEASVSAQDLAMGVERSAGAAHVAGMSLDQLNALIAAMIRNTGLSGENAGNALKTIISNISSGSQKVQDAFKQLGIDMYTVGADGQKQLKPVYDLIMQVADATKNADASQTAALKTIAGGTYQYSKFAAMVSDTKTIQDDLTKSMDSTGKATVLVQEQMHTLQAELQRLDDAWQKLFHNSADNGMGSALAGLIGDVTNLVNGLASMNPEVMKTTVYIGAALVSIKLLTAGIGAVANVLGSMKNGINSAMGLFSSFTNMINQQRTGVQTLTMSIREQIAARGAAVLGIDAETTALRGMAIAAGTVDAVMTGLTFGLSLLGVGLAVAAMHAGAASQAMQEQEQQAQQLSSSYAQNKDQIDSLLQKYQQLEQATSNGSVFKDQQQQQEYYSTMQQLAGLIPNVTQYVDQNGNTHIKSAEAIKQEIDQMQKLQQLQAQKTVDSSSSDIQKQLDAIDKLEQKMSDLQAKKSMGGIVTSDGLLPFTKQDLDNMNAQMDQYQIDLQTAKNSLQQYEQQLTSAYLANTNLSSSMKSVSDSILGAVNWSQVTGGMQGYQNVAQQVSDTVKQLNTDLANGKLTDDQYAQAIDSLSQKIPLNKSAIIELSAAKQGDTAATAQNSAATNENAGANNNLSAALTAAEANIKLLDTAQKELSGSHKLSQATLDALTKAYPDFDSAVGGGVNSMMAFINASKAQANQVISDQKTMTEAVIENAKARIQALNDEMAAMLNNLSVGESMSQFVSSGMMNKYHALASQVKYNQGVISSAEADLSKINVASYYVNTATPTNQYSAPKSTGSKTPSASAQNAAYQAPFQDISQQDSQTLKVYEDRIKSLAGPLTQYNDLMNNASQSLQQNNTDTKAASDLVKGYTTYIADLKKQNSDYNDENAKVHQLLPQIQSDINKVNAEFKKGTITDQEHRTALQTLNSEYDNLNSTLNSNSQAIEQNNQKITQATQNMQNDIINILKQGYQEQQQIQEQQLQDQYDAQKTALDNQYNEKKQAIADQIAGIQSQKDAVDALVKSLQDQFQAQDQVNQLTDLQNQLAQVESQHNQEYIDANGKIQYTYDVAKATDLQKQIEDQQTKMAQDAQIKQLQDQSNAYGDQITALNNQTQALDKGYQQQSQDLQNHYNDDKQKLDAYWQYVQSQTRIQQEVEAEIQKQGYQKSLQQAQEYVIQMNAILAQIQQPSISGGSGISSTLSSGGTVNMGSVATTSGVVHMARGGEVPNLAPGIDNVPARLTPGEIVVPSWEDLMRFAQPSASSTNTQTLHIEHLELPNVTDVPSFIDELTGFMQDAAYQGKVG</sequence>
<dbReference type="InterPro" id="IPR010090">
    <property type="entry name" value="Phage_tape_meas"/>
</dbReference>
<feature type="coiled-coil region" evidence="1">
    <location>
        <begin position="1410"/>
        <end position="1437"/>
    </location>
</feature>
<feature type="domain" description="Phage tail tape measure protein" evidence="3">
    <location>
        <begin position="302"/>
        <end position="505"/>
    </location>
</feature>
<dbReference type="PANTHER" id="PTHR23159">
    <property type="entry name" value="CENTROSOMAL PROTEIN 2"/>
    <property type="match status" value="1"/>
</dbReference>
<keyword evidence="5" id="KW-1185">Reference proteome</keyword>
<evidence type="ECO:0000313" key="5">
    <source>
        <dbReference type="Proteomes" id="UP001164803"/>
    </source>
</evidence>
<proteinExistence type="predicted"/>
<name>A0ABY6ZAB8_9BACL</name>
<feature type="transmembrane region" description="Helical" evidence="2">
    <location>
        <begin position="690"/>
        <end position="713"/>
    </location>
</feature>
<keyword evidence="2" id="KW-0812">Transmembrane</keyword>